<dbReference type="Proteomes" id="UP000298049">
    <property type="component" value="Chromosome"/>
</dbReference>
<evidence type="ECO:0000313" key="5">
    <source>
        <dbReference type="Proteomes" id="UP000298049"/>
    </source>
</evidence>
<dbReference type="AlphaFoldDB" id="A0A4P7XE87"/>
<keyword evidence="2" id="KW-0732">Signal</keyword>
<dbReference type="PANTHER" id="PTHR35936:SF19">
    <property type="entry name" value="AMINO-ACID-BINDING PROTEIN YXEM-RELATED"/>
    <property type="match status" value="1"/>
</dbReference>
<dbReference type="RefSeq" id="WP_136547183.1">
    <property type="nucleotide sequence ID" value="NZ_CP031093.1"/>
</dbReference>
<proteinExistence type="inferred from homology"/>
<dbReference type="InterPro" id="IPR001638">
    <property type="entry name" value="Solute-binding_3/MltF_N"/>
</dbReference>
<gene>
    <name evidence="4" type="ORF">soil367_04165</name>
</gene>
<dbReference type="KEGG" id="hmi:soil367_04165"/>
<dbReference type="OrthoDB" id="368476at2"/>
<reference evidence="4 5" key="1">
    <citation type="submission" date="2018-07" db="EMBL/GenBank/DDBJ databases">
        <title>Marsedoiliclastica nanhaica gen. nov. sp. nov., a novel marine hydrocarbonoclastic bacterium isolated from an in-situ enriched hydrocarbon-degrading consortium in deep-sea sediment.</title>
        <authorList>
            <person name="Dong C."/>
            <person name="Ma T."/>
            <person name="Liu R."/>
            <person name="Shao Z."/>
        </authorList>
    </citation>
    <scope>NUCLEOTIDE SEQUENCE [LARGE SCALE GENOMIC DNA]</scope>
    <source>
        <strain evidence="5">soil36-7</strain>
    </source>
</reference>
<dbReference type="Gene3D" id="3.40.190.10">
    <property type="entry name" value="Periplasmic binding protein-like II"/>
    <property type="match status" value="2"/>
</dbReference>
<organism evidence="4 5">
    <name type="scientific">Hydrocarboniclastica marina</name>
    <dbReference type="NCBI Taxonomy" id="2259620"/>
    <lineage>
        <taxon>Bacteria</taxon>
        <taxon>Pseudomonadati</taxon>
        <taxon>Pseudomonadota</taxon>
        <taxon>Gammaproteobacteria</taxon>
        <taxon>Alteromonadales</taxon>
        <taxon>Alteromonadaceae</taxon>
        <taxon>Hydrocarboniclastica</taxon>
    </lineage>
</organism>
<name>A0A4P7XE87_9ALTE</name>
<protein>
    <submittedName>
        <fullName evidence="4">Amino acid ABC transporter substrate-binding protein</fullName>
    </submittedName>
</protein>
<comment type="similarity">
    <text evidence="1">Belongs to the bacterial solute-binding protein 3 family.</text>
</comment>
<evidence type="ECO:0000256" key="1">
    <source>
        <dbReference type="ARBA" id="ARBA00010333"/>
    </source>
</evidence>
<dbReference type="EMBL" id="CP031093">
    <property type="protein sequence ID" value="QCF25188.1"/>
    <property type="molecule type" value="Genomic_DNA"/>
</dbReference>
<dbReference type="PANTHER" id="PTHR35936">
    <property type="entry name" value="MEMBRANE-BOUND LYTIC MUREIN TRANSGLYCOSYLASE F"/>
    <property type="match status" value="1"/>
</dbReference>
<sequence length="251" mass="27341">MSVKTPVVIRLCLLLMLLLPGVVNAQPSLRVGVLPSNYPFTFQEAVVWQGFEIDLIKAAGRVAGLEVELVPGQSGTLREMFERGELDTLAATAGMAPEQNATFTQPYIYSGPQIVVRRGDERIAGIDDLGGKVVALKQGTPLHQWLDGQSIEGGVEYISDEMGADELVAIGRADALVIDRVEAMRLIARKPLPLHLAGDLLFVEPRSLPFSRTPQGQALRIRVDDAITELKLDGTLGRMSQKWLGGDITRF</sequence>
<accession>A0A4P7XE87</accession>
<evidence type="ECO:0000313" key="4">
    <source>
        <dbReference type="EMBL" id="QCF25188.1"/>
    </source>
</evidence>
<dbReference type="Pfam" id="PF00497">
    <property type="entry name" value="SBP_bac_3"/>
    <property type="match status" value="1"/>
</dbReference>
<evidence type="ECO:0000259" key="3">
    <source>
        <dbReference type="SMART" id="SM00062"/>
    </source>
</evidence>
<evidence type="ECO:0000256" key="2">
    <source>
        <dbReference type="ARBA" id="ARBA00022729"/>
    </source>
</evidence>
<feature type="domain" description="Solute-binding protein family 3/N-terminal" evidence="3">
    <location>
        <begin position="28"/>
        <end position="247"/>
    </location>
</feature>
<keyword evidence="5" id="KW-1185">Reference proteome</keyword>
<dbReference type="SMART" id="SM00062">
    <property type="entry name" value="PBPb"/>
    <property type="match status" value="1"/>
</dbReference>
<dbReference type="SUPFAM" id="SSF53850">
    <property type="entry name" value="Periplasmic binding protein-like II"/>
    <property type="match status" value="1"/>
</dbReference>